<dbReference type="EMBL" id="LR134350">
    <property type="protein sequence ID" value="VEG27098.1"/>
    <property type="molecule type" value="Genomic_DNA"/>
</dbReference>
<reference evidence="2 3" key="1">
    <citation type="submission" date="2018-12" db="EMBL/GenBank/DDBJ databases">
        <authorList>
            <consortium name="Pathogen Informatics"/>
        </authorList>
    </citation>
    <scope>NUCLEOTIDE SEQUENCE [LARGE SCALE GENOMIC DNA]</scope>
    <source>
        <strain evidence="2 3">NCTC11636</strain>
    </source>
</reference>
<dbReference type="AlphaFoldDB" id="A0A3S4R062"/>
<name>A0A3S4R062_9ACTO</name>
<dbReference type="Pfam" id="PF20037">
    <property type="entry name" value="DUF6440"/>
    <property type="match status" value="1"/>
</dbReference>
<feature type="domain" description="DUF6440" evidence="1">
    <location>
        <begin position="13"/>
        <end position="64"/>
    </location>
</feature>
<proteinExistence type="predicted"/>
<protein>
    <recommendedName>
        <fullName evidence="1">DUF6440 domain-containing protein</fullName>
    </recommendedName>
</protein>
<dbReference type="OrthoDB" id="9135364at2"/>
<dbReference type="KEGG" id="ahw:NCTC11636_00868"/>
<accession>A0A3S4R062</accession>
<evidence type="ECO:0000259" key="1">
    <source>
        <dbReference type="Pfam" id="PF20037"/>
    </source>
</evidence>
<dbReference type="RefSeq" id="WP_126382015.1">
    <property type="nucleotide sequence ID" value="NZ_LR134350.1"/>
</dbReference>
<dbReference type="Proteomes" id="UP000266895">
    <property type="component" value="Chromosome"/>
</dbReference>
<gene>
    <name evidence="2" type="ORF">NCTC11636_00868</name>
</gene>
<evidence type="ECO:0000313" key="3">
    <source>
        <dbReference type="Proteomes" id="UP000266895"/>
    </source>
</evidence>
<dbReference type="InterPro" id="IPR045515">
    <property type="entry name" value="DUF6440"/>
</dbReference>
<evidence type="ECO:0000313" key="2">
    <source>
        <dbReference type="EMBL" id="VEG27098.1"/>
    </source>
</evidence>
<keyword evidence="3" id="KW-1185">Reference proteome</keyword>
<organism evidence="2 3">
    <name type="scientific">Actinomyces howellii</name>
    <dbReference type="NCBI Taxonomy" id="52771"/>
    <lineage>
        <taxon>Bacteria</taxon>
        <taxon>Bacillati</taxon>
        <taxon>Actinomycetota</taxon>
        <taxon>Actinomycetes</taxon>
        <taxon>Actinomycetales</taxon>
        <taxon>Actinomycetaceae</taxon>
        <taxon>Actinomyces</taxon>
    </lineage>
</organism>
<sequence>MFKRKNKTATNDRFETVSRGRVPGTTIQDVVLRDRQTGVCYLLTSWGYGTGLSPLLDAEGKPVVLDDKPATTR</sequence>